<keyword evidence="3 8" id="KW-1133">Transmembrane helix</keyword>
<dbReference type="GO" id="GO:0007224">
    <property type="term" value="P:smoothened signaling pathway"/>
    <property type="evidence" value="ECO:0007669"/>
    <property type="project" value="TreeGrafter"/>
</dbReference>
<comment type="caution">
    <text evidence="10">The sequence shown here is derived from an EMBL/GenBank/DDBJ whole genome shotgun (WGS) entry which is preliminary data.</text>
</comment>
<dbReference type="PANTHER" id="PTHR45951">
    <property type="entry name" value="PROTEIN DISPATCHED-RELATED"/>
    <property type="match status" value="1"/>
</dbReference>
<dbReference type="AlphaFoldDB" id="A0AAD9VGV8"/>
<evidence type="ECO:0000256" key="5">
    <source>
        <dbReference type="ARBA" id="ARBA00023180"/>
    </source>
</evidence>
<proteinExistence type="inferred from homology"/>
<feature type="region of interest" description="Disordered" evidence="7">
    <location>
        <begin position="1012"/>
        <end position="1049"/>
    </location>
</feature>
<keyword evidence="5" id="KW-0325">Glycoprotein</keyword>
<evidence type="ECO:0000259" key="9">
    <source>
        <dbReference type="PROSITE" id="PS50156"/>
    </source>
</evidence>
<feature type="domain" description="SSD" evidence="9">
    <location>
        <begin position="400"/>
        <end position="505"/>
    </location>
</feature>
<reference evidence="10" key="2">
    <citation type="journal article" date="2023" name="Science">
        <title>Genomic signatures of disease resistance in endangered staghorn corals.</title>
        <authorList>
            <person name="Vollmer S.V."/>
            <person name="Selwyn J.D."/>
            <person name="Despard B.A."/>
            <person name="Roesel C.L."/>
        </authorList>
    </citation>
    <scope>NUCLEOTIDE SEQUENCE</scope>
    <source>
        <strain evidence="10">K2</strain>
    </source>
</reference>
<keyword evidence="2 8" id="KW-0812">Transmembrane</keyword>
<dbReference type="GO" id="GO:0016020">
    <property type="term" value="C:membrane"/>
    <property type="evidence" value="ECO:0007669"/>
    <property type="project" value="UniProtKB-SubCell"/>
</dbReference>
<evidence type="ECO:0000256" key="3">
    <source>
        <dbReference type="ARBA" id="ARBA00022989"/>
    </source>
</evidence>
<evidence type="ECO:0000256" key="7">
    <source>
        <dbReference type="SAM" id="MobiDB-lite"/>
    </source>
</evidence>
<feature type="compositionally biased region" description="Polar residues" evidence="7">
    <location>
        <begin position="1016"/>
        <end position="1027"/>
    </location>
</feature>
<feature type="transmembrane region" description="Helical" evidence="8">
    <location>
        <begin position="927"/>
        <end position="951"/>
    </location>
</feature>
<gene>
    <name evidence="10" type="ORF">P5673_000120</name>
</gene>
<dbReference type="EMBL" id="JARQWQ010000001">
    <property type="protein sequence ID" value="KAK2574006.1"/>
    <property type="molecule type" value="Genomic_DNA"/>
</dbReference>
<sequence>MQFHEEWSYMIVLVGLIHNSGSTVQNPLKPLQFTKHDLIALCLAIFIPIIAIVLMLISVLPALGAPPLPSFAKPVKGFEPRGTKLSDKIVTYDNLNDDPSGITRTYPIGQRITQGQENKSNIGHSRQKRRSLDNSLLPPFYSQYVHSRVVFVYEATGSTEDLFTANKLKTLCAMDTDIVHSNQLFQTYCDRFDKPPCYSSWSLGNYVALLNNRKTCQNVTEQDVSRVRNLLQKCSSYFVQETLGRDCRYPEENNAVSPNCPSVPPDCIQHSAVYNIFQYLVDSKFMATPQGNTLKYTLSIPPPLSMTDEVFEDWYNKLKDTNHIRNGVKLAAFKFDNFKFNKFSEKLLVEVIFPALAMIVVFAIMWMFLGSFILTFCALFCVVYAVGLAYFFYNMVFKMEFFPFLNVLTLVFLVGIGADDAFVYYDIWKQTMASYPKANIWQLTLKTLQYSALSMLVTSLTTASAFFAGVSSTITAIKCFGIFAGTSILTNYLLMITYFPAVVALHEKWIRKYNDVGDFQTENVTPSEEVSGPGTQDMSKSRCAEAIDSTQCQVQQNFCILQIIDFPCSLAVSVQNVIRKFTRKIFERCLPFLVTKYYWLWIMLFLCLTAGFLCVNFVKPGLNLPESKEFQLFSASHAIERYDLKYRSSFRFESYKMIIELIWGIKPADNGNHFNPDKKGTLEFDESFGDLFTKEGQEFLQSMCLSAQNQSFFAAFRGSGGCPIESFIQQCSAFANASFPFPSEVVEKCLQQVASHDAVTGLLFDPDTADIKGFIIEIITNQQYTNAFSTMDKFYKKVNNWVETEMTKAPPGLKNGWAGSWGFSFYALQLGLSKGTYSSLGISVAVSFVVMLLTTLNIFVSIYAIITIIGIIAITIGSLVLAGWQLNILESIVMSVAVGLSIDFTMHYGVAYRLAPDKAHRENRVQYSLVHIGSAVTMAALTTFLTGLMMMPATVLAYYQLGQFLMLVMVFSWLYSTFAFLSICAAIGPKDNFGQLSITRLFRRCSFCRVDPEPSQKPSQENETTALSIADAGGEANSDRKSDFLTTNL</sequence>
<comment type="subcellular location">
    <subcellularLocation>
        <location evidence="1">Membrane</location>
        <topology evidence="1">Multi-pass membrane protein</topology>
    </subcellularLocation>
</comment>
<dbReference type="InterPro" id="IPR053958">
    <property type="entry name" value="HMGCR/SNAP/NPC1-like_SSD"/>
</dbReference>
<dbReference type="Proteomes" id="UP001249851">
    <property type="component" value="Unassembled WGS sequence"/>
</dbReference>
<organism evidence="10 11">
    <name type="scientific">Acropora cervicornis</name>
    <name type="common">Staghorn coral</name>
    <dbReference type="NCBI Taxonomy" id="6130"/>
    <lineage>
        <taxon>Eukaryota</taxon>
        <taxon>Metazoa</taxon>
        <taxon>Cnidaria</taxon>
        <taxon>Anthozoa</taxon>
        <taxon>Hexacorallia</taxon>
        <taxon>Scleractinia</taxon>
        <taxon>Astrocoeniina</taxon>
        <taxon>Acroporidae</taxon>
        <taxon>Acropora</taxon>
    </lineage>
</organism>
<evidence type="ECO:0000256" key="1">
    <source>
        <dbReference type="ARBA" id="ARBA00004141"/>
    </source>
</evidence>
<reference evidence="10" key="1">
    <citation type="journal article" date="2023" name="G3 (Bethesda)">
        <title>Whole genome assembly and annotation of the endangered Caribbean coral Acropora cervicornis.</title>
        <authorList>
            <person name="Selwyn J.D."/>
            <person name="Vollmer S.V."/>
        </authorList>
    </citation>
    <scope>NUCLEOTIDE SEQUENCE</scope>
    <source>
        <strain evidence="10">K2</strain>
    </source>
</reference>
<feature type="transmembrane region" description="Helical" evidence="8">
    <location>
        <begin position="963"/>
        <end position="987"/>
    </location>
</feature>
<feature type="transmembrane region" description="Helical" evidence="8">
    <location>
        <begin position="347"/>
        <end position="366"/>
    </location>
</feature>
<dbReference type="PRINTS" id="PR00702">
    <property type="entry name" value="ACRIFLAVINRP"/>
</dbReference>
<name>A0AAD9VGV8_ACRCE</name>
<dbReference type="Pfam" id="PF12349">
    <property type="entry name" value="Sterol-sensing"/>
    <property type="match status" value="1"/>
</dbReference>
<dbReference type="InterPro" id="IPR004869">
    <property type="entry name" value="MMPL_dom"/>
</dbReference>
<dbReference type="PANTHER" id="PTHR45951:SF3">
    <property type="entry name" value="PROTEIN DISPATCHED"/>
    <property type="match status" value="1"/>
</dbReference>
<evidence type="ECO:0000256" key="2">
    <source>
        <dbReference type="ARBA" id="ARBA00022692"/>
    </source>
</evidence>
<evidence type="ECO:0000256" key="6">
    <source>
        <dbReference type="ARBA" id="ARBA00038046"/>
    </source>
</evidence>
<evidence type="ECO:0000256" key="4">
    <source>
        <dbReference type="ARBA" id="ARBA00023136"/>
    </source>
</evidence>
<dbReference type="Gene3D" id="1.20.1640.10">
    <property type="entry name" value="Multidrug efflux transporter AcrB transmembrane domain"/>
    <property type="match status" value="2"/>
</dbReference>
<dbReference type="GO" id="GO:0022857">
    <property type="term" value="F:transmembrane transporter activity"/>
    <property type="evidence" value="ECO:0007669"/>
    <property type="project" value="InterPro"/>
</dbReference>
<feature type="transmembrane region" description="Helical" evidence="8">
    <location>
        <begin position="863"/>
        <end position="886"/>
    </location>
</feature>
<evidence type="ECO:0000256" key="8">
    <source>
        <dbReference type="SAM" id="Phobius"/>
    </source>
</evidence>
<keyword evidence="11" id="KW-1185">Reference proteome</keyword>
<feature type="transmembrane region" description="Helical" evidence="8">
    <location>
        <begin position="480"/>
        <end position="499"/>
    </location>
</feature>
<comment type="similarity">
    <text evidence="6">Belongs to the dispatched family.</text>
</comment>
<feature type="transmembrane region" description="Helical" evidence="8">
    <location>
        <begin position="372"/>
        <end position="393"/>
    </location>
</feature>
<feature type="transmembrane region" description="Helical" evidence="8">
    <location>
        <begin position="892"/>
        <end position="915"/>
    </location>
</feature>
<feature type="transmembrane region" description="Helical" evidence="8">
    <location>
        <begin position="405"/>
        <end position="428"/>
    </location>
</feature>
<keyword evidence="4 8" id="KW-0472">Membrane</keyword>
<dbReference type="Pfam" id="PF03176">
    <property type="entry name" value="MMPL"/>
    <property type="match status" value="1"/>
</dbReference>
<evidence type="ECO:0000313" key="11">
    <source>
        <dbReference type="Proteomes" id="UP001249851"/>
    </source>
</evidence>
<accession>A0AAD9VGV8</accession>
<dbReference type="InterPro" id="IPR000731">
    <property type="entry name" value="SSD"/>
</dbReference>
<dbReference type="SUPFAM" id="SSF82866">
    <property type="entry name" value="Multidrug efflux transporter AcrB transmembrane domain"/>
    <property type="match status" value="2"/>
</dbReference>
<dbReference type="PROSITE" id="PS50156">
    <property type="entry name" value="SSD"/>
    <property type="match status" value="1"/>
</dbReference>
<feature type="transmembrane region" description="Helical" evidence="8">
    <location>
        <begin position="448"/>
        <end position="468"/>
    </location>
</feature>
<feature type="transmembrane region" description="Helical" evidence="8">
    <location>
        <begin position="598"/>
        <end position="618"/>
    </location>
</feature>
<protein>
    <submittedName>
        <fullName evidence="10">Protein dispatched-like protein 1</fullName>
    </submittedName>
</protein>
<evidence type="ECO:0000313" key="10">
    <source>
        <dbReference type="EMBL" id="KAK2574006.1"/>
    </source>
</evidence>
<feature type="transmembrane region" description="Helical" evidence="8">
    <location>
        <begin position="38"/>
        <end position="63"/>
    </location>
</feature>
<dbReference type="InterPro" id="IPR001036">
    <property type="entry name" value="Acrflvin-R"/>
</dbReference>
<dbReference type="InterPro" id="IPR052081">
    <property type="entry name" value="Dispatched_Hh_regulator"/>
</dbReference>
<feature type="transmembrane region" description="Helical" evidence="8">
    <location>
        <begin position="838"/>
        <end position="856"/>
    </location>
</feature>